<comment type="caution">
    <text evidence="2">The sequence shown here is derived from an EMBL/GenBank/DDBJ whole genome shotgun (WGS) entry which is preliminary data.</text>
</comment>
<evidence type="ECO:0000313" key="2">
    <source>
        <dbReference type="EMBL" id="MCI52618.1"/>
    </source>
</evidence>
<protein>
    <submittedName>
        <fullName evidence="2">Uncharacterized protein</fullName>
    </submittedName>
</protein>
<evidence type="ECO:0000313" key="3">
    <source>
        <dbReference type="Proteomes" id="UP000265520"/>
    </source>
</evidence>
<dbReference type="Proteomes" id="UP000265520">
    <property type="component" value="Unassembled WGS sequence"/>
</dbReference>
<feature type="region of interest" description="Disordered" evidence="1">
    <location>
        <begin position="1"/>
        <end position="29"/>
    </location>
</feature>
<reference evidence="2 3" key="1">
    <citation type="journal article" date="2018" name="Front. Plant Sci.">
        <title>Red Clover (Trifolium pratense) and Zigzag Clover (T. medium) - A Picture of Genomic Similarities and Differences.</title>
        <authorList>
            <person name="Dluhosova J."/>
            <person name="Istvanek J."/>
            <person name="Nedelnik J."/>
            <person name="Repkova J."/>
        </authorList>
    </citation>
    <scope>NUCLEOTIDE SEQUENCE [LARGE SCALE GENOMIC DNA]</scope>
    <source>
        <strain evidence="3">cv. 10/8</strain>
        <tissue evidence="2">Leaf</tissue>
    </source>
</reference>
<dbReference type="AlphaFoldDB" id="A0A392SUS1"/>
<accession>A0A392SUS1</accession>
<evidence type="ECO:0000256" key="1">
    <source>
        <dbReference type="SAM" id="MobiDB-lite"/>
    </source>
</evidence>
<name>A0A392SUS1_9FABA</name>
<feature type="non-terminal residue" evidence="2">
    <location>
        <position position="1"/>
    </location>
</feature>
<keyword evidence="3" id="KW-1185">Reference proteome</keyword>
<dbReference type="EMBL" id="LXQA010450066">
    <property type="protein sequence ID" value="MCI52618.1"/>
    <property type="molecule type" value="Genomic_DNA"/>
</dbReference>
<proteinExistence type="predicted"/>
<sequence>SQATLRSVEECRSTSQQSPIGPSTGVRAV</sequence>
<organism evidence="2 3">
    <name type="scientific">Trifolium medium</name>
    <dbReference type="NCBI Taxonomy" id="97028"/>
    <lineage>
        <taxon>Eukaryota</taxon>
        <taxon>Viridiplantae</taxon>
        <taxon>Streptophyta</taxon>
        <taxon>Embryophyta</taxon>
        <taxon>Tracheophyta</taxon>
        <taxon>Spermatophyta</taxon>
        <taxon>Magnoliopsida</taxon>
        <taxon>eudicotyledons</taxon>
        <taxon>Gunneridae</taxon>
        <taxon>Pentapetalae</taxon>
        <taxon>rosids</taxon>
        <taxon>fabids</taxon>
        <taxon>Fabales</taxon>
        <taxon>Fabaceae</taxon>
        <taxon>Papilionoideae</taxon>
        <taxon>50 kb inversion clade</taxon>
        <taxon>NPAAA clade</taxon>
        <taxon>Hologalegina</taxon>
        <taxon>IRL clade</taxon>
        <taxon>Trifolieae</taxon>
        <taxon>Trifolium</taxon>
    </lineage>
</organism>